<evidence type="ECO:0000256" key="1">
    <source>
        <dbReference type="SAM" id="MobiDB-lite"/>
    </source>
</evidence>
<evidence type="ECO:0000313" key="2">
    <source>
        <dbReference type="EMBL" id="KIO13617.1"/>
    </source>
</evidence>
<gene>
    <name evidence="2" type="ORF">M404DRAFT_993170</name>
</gene>
<dbReference type="STRING" id="870435.A0A0C3KVK8"/>
<dbReference type="InParanoid" id="A0A0C3KVK8"/>
<dbReference type="HOGENOM" id="CLU_1816576_0_0_1"/>
<organism evidence="2 3">
    <name type="scientific">Pisolithus tinctorius Marx 270</name>
    <dbReference type="NCBI Taxonomy" id="870435"/>
    <lineage>
        <taxon>Eukaryota</taxon>
        <taxon>Fungi</taxon>
        <taxon>Dikarya</taxon>
        <taxon>Basidiomycota</taxon>
        <taxon>Agaricomycotina</taxon>
        <taxon>Agaricomycetes</taxon>
        <taxon>Agaricomycetidae</taxon>
        <taxon>Boletales</taxon>
        <taxon>Sclerodermatineae</taxon>
        <taxon>Pisolithaceae</taxon>
        <taxon>Pisolithus</taxon>
    </lineage>
</organism>
<dbReference type="EMBL" id="KN831946">
    <property type="protein sequence ID" value="KIO13617.1"/>
    <property type="molecule type" value="Genomic_DNA"/>
</dbReference>
<feature type="compositionally biased region" description="Basic and acidic residues" evidence="1">
    <location>
        <begin position="132"/>
        <end position="142"/>
    </location>
</feature>
<reference evidence="2 3" key="1">
    <citation type="submission" date="2014-04" db="EMBL/GenBank/DDBJ databases">
        <authorList>
            <consortium name="DOE Joint Genome Institute"/>
            <person name="Kuo A."/>
            <person name="Kohler A."/>
            <person name="Costa M.D."/>
            <person name="Nagy L.G."/>
            <person name="Floudas D."/>
            <person name="Copeland A."/>
            <person name="Barry K.W."/>
            <person name="Cichocki N."/>
            <person name="Veneault-Fourrey C."/>
            <person name="LaButti K."/>
            <person name="Lindquist E.A."/>
            <person name="Lipzen A."/>
            <person name="Lundell T."/>
            <person name="Morin E."/>
            <person name="Murat C."/>
            <person name="Sun H."/>
            <person name="Tunlid A."/>
            <person name="Henrissat B."/>
            <person name="Grigoriev I.V."/>
            <person name="Hibbett D.S."/>
            <person name="Martin F."/>
            <person name="Nordberg H.P."/>
            <person name="Cantor M.N."/>
            <person name="Hua S.X."/>
        </authorList>
    </citation>
    <scope>NUCLEOTIDE SEQUENCE [LARGE SCALE GENOMIC DNA]</scope>
    <source>
        <strain evidence="2 3">Marx 270</strain>
    </source>
</reference>
<accession>A0A0C3KVK8</accession>
<feature type="compositionally biased region" description="Low complexity" evidence="1">
    <location>
        <begin position="1"/>
        <end position="18"/>
    </location>
</feature>
<name>A0A0C3KVK8_PISTI</name>
<reference evidence="3" key="2">
    <citation type="submission" date="2015-01" db="EMBL/GenBank/DDBJ databases">
        <title>Evolutionary Origins and Diversification of the Mycorrhizal Mutualists.</title>
        <authorList>
            <consortium name="DOE Joint Genome Institute"/>
            <consortium name="Mycorrhizal Genomics Consortium"/>
            <person name="Kohler A."/>
            <person name="Kuo A."/>
            <person name="Nagy L.G."/>
            <person name="Floudas D."/>
            <person name="Copeland A."/>
            <person name="Barry K.W."/>
            <person name="Cichocki N."/>
            <person name="Veneault-Fourrey C."/>
            <person name="LaButti K."/>
            <person name="Lindquist E.A."/>
            <person name="Lipzen A."/>
            <person name="Lundell T."/>
            <person name="Morin E."/>
            <person name="Murat C."/>
            <person name="Riley R."/>
            <person name="Ohm R."/>
            <person name="Sun H."/>
            <person name="Tunlid A."/>
            <person name="Henrissat B."/>
            <person name="Grigoriev I.V."/>
            <person name="Hibbett D.S."/>
            <person name="Martin F."/>
        </authorList>
    </citation>
    <scope>NUCLEOTIDE SEQUENCE [LARGE SCALE GENOMIC DNA]</scope>
    <source>
        <strain evidence="3">Marx 270</strain>
    </source>
</reference>
<feature type="region of interest" description="Disordered" evidence="1">
    <location>
        <begin position="92"/>
        <end position="142"/>
    </location>
</feature>
<protein>
    <submittedName>
        <fullName evidence="2">Uncharacterized protein</fullName>
    </submittedName>
</protein>
<feature type="region of interest" description="Disordered" evidence="1">
    <location>
        <begin position="1"/>
        <end position="25"/>
    </location>
</feature>
<keyword evidence="3" id="KW-1185">Reference proteome</keyword>
<dbReference type="AlphaFoldDB" id="A0A0C3KVK8"/>
<evidence type="ECO:0000313" key="3">
    <source>
        <dbReference type="Proteomes" id="UP000054217"/>
    </source>
</evidence>
<proteinExistence type="predicted"/>
<sequence length="142" mass="15371">MSLADSVSSYASSGVLGSERSDFGEGNINRYTLMFSENRLTPDRESLSSSDMQPISPPSSIALPQLLARPRGMGVAEGGLSPYELSSHGSMIAHGAEDGRPEYFPVSNSRSDFDISDTESGPRKRFCGIPDRNLEKRPKLSI</sequence>
<dbReference type="Proteomes" id="UP000054217">
    <property type="component" value="Unassembled WGS sequence"/>
</dbReference>